<evidence type="ECO:0000256" key="2">
    <source>
        <dbReference type="ARBA" id="ARBA00022723"/>
    </source>
</evidence>
<evidence type="ECO:0000313" key="15">
    <source>
        <dbReference type="Proteomes" id="UP000823561"/>
    </source>
</evidence>
<dbReference type="SUPFAM" id="SSF54695">
    <property type="entry name" value="POZ domain"/>
    <property type="match status" value="1"/>
</dbReference>
<dbReference type="EMBL" id="JADWDJ010000003">
    <property type="protein sequence ID" value="KAG5283217.1"/>
    <property type="molecule type" value="Genomic_DNA"/>
</dbReference>
<keyword evidence="7" id="KW-0238">DNA-binding</keyword>
<feature type="region of interest" description="Disordered" evidence="11">
    <location>
        <begin position="365"/>
        <end position="461"/>
    </location>
</feature>
<feature type="compositionally biased region" description="Basic and acidic residues" evidence="11">
    <location>
        <begin position="701"/>
        <end position="718"/>
    </location>
</feature>
<dbReference type="AlphaFoldDB" id="A0AAV6HAN5"/>
<proteinExistence type="predicted"/>
<dbReference type="InterPro" id="IPR036236">
    <property type="entry name" value="Znf_C2H2_sf"/>
</dbReference>
<dbReference type="InterPro" id="IPR041588">
    <property type="entry name" value="Integrase_H2C2"/>
</dbReference>
<dbReference type="SMART" id="SM00225">
    <property type="entry name" value="BTB"/>
    <property type="match status" value="1"/>
</dbReference>
<keyword evidence="4 10" id="KW-0863">Zinc-finger</keyword>
<keyword evidence="6" id="KW-0805">Transcription regulation</keyword>
<feature type="compositionally biased region" description="Basic and acidic residues" evidence="11">
    <location>
        <begin position="1010"/>
        <end position="1019"/>
    </location>
</feature>
<feature type="domain" description="BTB" evidence="12">
    <location>
        <begin position="179"/>
        <end position="248"/>
    </location>
</feature>
<feature type="region of interest" description="Disordered" evidence="11">
    <location>
        <begin position="490"/>
        <end position="523"/>
    </location>
</feature>
<dbReference type="InterPro" id="IPR011333">
    <property type="entry name" value="SKP1/BTB/POZ_sf"/>
</dbReference>
<keyword evidence="9" id="KW-0539">Nucleus</keyword>
<evidence type="ECO:0000256" key="5">
    <source>
        <dbReference type="ARBA" id="ARBA00022833"/>
    </source>
</evidence>
<evidence type="ECO:0000256" key="8">
    <source>
        <dbReference type="ARBA" id="ARBA00023163"/>
    </source>
</evidence>
<dbReference type="Gene3D" id="3.30.160.60">
    <property type="entry name" value="Classic Zinc Finger"/>
    <property type="match status" value="1"/>
</dbReference>
<evidence type="ECO:0000256" key="11">
    <source>
        <dbReference type="SAM" id="MobiDB-lite"/>
    </source>
</evidence>
<dbReference type="PROSITE" id="PS50097">
    <property type="entry name" value="BTB"/>
    <property type="match status" value="1"/>
</dbReference>
<dbReference type="PANTHER" id="PTHR46105">
    <property type="entry name" value="AGAP004733-PA"/>
    <property type="match status" value="1"/>
</dbReference>
<feature type="domain" description="C2H2-type" evidence="13">
    <location>
        <begin position="1087"/>
        <end position="1109"/>
    </location>
</feature>
<gene>
    <name evidence="14" type="ORF">AALO_G00039680</name>
</gene>
<dbReference type="GO" id="GO:0005634">
    <property type="term" value="C:nucleus"/>
    <property type="evidence" value="ECO:0007669"/>
    <property type="project" value="UniProtKB-SubCell"/>
</dbReference>
<dbReference type="GO" id="GO:0000981">
    <property type="term" value="F:DNA-binding transcription factor activity, RNA polymerase II-specific"/>
    <property type="evidence" value="ECO:0007669"/>
    <property type="project" value="TreeGrafter"/>
</dbReference>
<feature type="compositionally biased region" description="Low complexity" evidence="11">
    <location>
        <begin position="490"/>
        <end position="505"/>
    </location>
</feature>
<evidence type="ECO:0000313" key="14">
    <source>
        <dbReference type="EMBL" id="KAG5283217.1"/>
    </source>
</evidence>
<evidence type="ECO:0000256" key="4">
    <source>
        <dbReference type="ARBA" id="ARBA00022771"/>
    </source>
</evidence>
<dbReference type="Gene3D" id="1.10.340.70">
    <property type="match status" value="1"/>
</dbReference>
<comment type="caution">
    <text evidence="14">The sequence shown here is derived from an EMBL/GenBank/DDBJ whole genome shotgun (WGS) entry which is preliminary data.</text>
</comment>
<evidence type="ECO:0000256" key="10">
    <source>
        <dbReference type="PROSITE-ProRule" id="PRU00042"/>
    </source>
</evidence>
<feature type="region of interest" description="Disordered" evidence="11">
    <location>
        <begin position="758"/>
        <end position="854"/>
    </location>
</feature>
<dbReference type="SUPFAM" id="SSF57667">
    <property type="entry name" value="beta-beta-alpha zinc fingers"/>
    <property type="match status" value="1"/>
</dbReference>
<keyword evidence="8" id="KW-0804">Transcription</keyword>
<dbReference type="InterPro" id="IPR013087">
    <property type="entry name" value="Znf_C2H2_type"/>
</dbReference>
<evidence type="ECO:0000256" key="6">
    <source>
        <dbReference type="ARBA" id="ARBA00023015"/>
    </source>
</evidence>
<keyword evidence="2" id="KW-0479">Metal-binding</keyword>
<accession>A0AAV6HAN5</accession>
<feature type="compositionally biased region" description="Polar residues" evidence="11">
    <location>
        <begin position="787"/>
        <end position="821"/>
    </location>
</feature>
<keyword evidence="3" id="KW-0677">Repeat</keyword>
<evidence type="ECO:0000256" key="7">
    <source>
        <dbReference type="ARBA" id="ARBA00023125"/>
    </source>
</evidence>
<keyword evidence="5" id="KW-0862">Zinc</keyword>
<feature type="region of interest" description="Disordered" evidence="11">
    <location>
        <begin position="322"/>
        <end position="344"/>
    </location>
</feature>
<dbReference type="GO" id="GO:0008270">
    <property type="term" value="F:zinc ion binding"/>
    <property type="evidence" value="ECO:0007669"/>
    <property type="project" value="UniProtKB-KW"/>
</dbReference>
<dbReference type="InterPro" id="IPR000210">
    <property type="entry name" value="BTB/POZ_dom"/>
</dbReference>
<dbReference type="PANTHER" id="PTHR46105:SF5">
    <property type="entry name" value="ZINC FINGER AND BTB DOMAIN-CONTAINING PROTEIN 44 ISOFORM X1"/>
    <property type="match status" value="1"/>
</dbReference>
<dbReference type="PROSITE" id="PS50157">
    <property type="entry name" value="ZINC_FINGER_C2H2_2"/>
    <property type="match status" value="1"/>
</dbReference>
<keyword evidence="15" id="KW-1185">Reference proteome</keyword>
<dbReference type="Pfam" id="PF17921">
    <property type="entry name" value="Integrase_H2C2"/>
    <property type="match status" value="1"/>
</dbReference>
<evidence type="ECO:0000259" key="12">
    <source>
        <dbReference type="PROSITE" id="PS50097"/>
    </source>
</evidence>
<evidence type="ECO:0000256" key="1">
    <source>
        <dbReference type="ARBA" id="ARBA00004123"/>
    </source>
</evidence>
<comment type="subcellular location">
    <subcellularLocation>
        <location evidence="1">Nucleus</location>
    </subcellularLocation>
</comment>
<dbReference type="PROSITE" id="PS00028">
    <property type="entry name" value="ZINC_FINGER_C2H2_1"/>
    <property type="match status" value="1"/>
</dbReference>
<feature type="region of interest" description="Disordered" evidence="11">
    <location>
        <begin position="980"/>
        <end position="1020"/>
    </location>
</feature>
<name>A0AAV6HAN5_9TELE</name>
<evidence type="ECO:0000259" key="13">
    <source>
        <dbReference type="PROSITE" id="PS50157"/>
    </source>
</evidence>
<organism evidence="14 15">
    <name type="scientific">Alosa alosa</name>
    <name type="common">allis shad</name>
    <dbReference type="NCBI Taxonomy" id="278164"/>
    <lineage>
        <taxon>Eukaryota</taxon>
        <taxon>Metazoa</taxon>
        <taxon>Chordata</taxon>
        <taxon>Craniata</taxon>
        <taxon>Vertebrata</taxon>
        <taxon>Euteleostomi</taxon>
        <taxon>Actinopterygii</taxon>
        <taxon>Neopterygii</taxon>
        <taxon>Teleostei</taxon>
        <taxon>Clupei</taxon>
        <taxon>Clupeiformes</taxon>
        <taxon>Clupeoidei</taxon>
        <taxon>Clupeidae</taxon>
        <taxon>Alosa</taxon>
    </lineage>
</organism>
<dbReference type="GO" id="GO:0000978">
    <property type="term" value="F:RNA polymerase II cis-regulatory region sequence-specific DNA binding"/>
    <property type="evidence" value="ECO:0007669"/>
    <property type="project" value="TreeGrafter"/>
</dbReference>
<dbReference type="InterPro" id="IPR050457">
    <property type="entry name" value="ZnFinger_BTB_dom_contain"/>
</dbReference>
<protein>
    <submittedName>
        <fullName evidence="14">Uncharacterized protein</fullName>
    </submittedName>
</protein>
<reference evidence="14" key="1">
    <citation type="submission" date="2020-10" db="EMBL/GenBank/DDBJ databases">
        <title>Chromosome-scale genome assembly of the Allis shad, Alosa alosa.</title>
        <authorList>
            <person name="Margot Z."/>
            <person name="Christophe K."/>
            <person name="Cabau C."/>
            <person name="Louis A."/>
            <person name="Berthelot C."/>
            <person name="Parey E."/>
            <person name="Roest Crollius H."/>
            <person name="Montfort J."/>
            <person name="Robinson-Rechavi M."/>
            <person name="Bucao C."/>
            <person name="Bouchez O."/>
            <person name="Gislard M."/>
            <person name="Lluch J."/>
            <person name="Milhes M."/>
            <person name="Lampietro C."/>
            <person name="Lopez Roques C."/>
            <person name="Donnadieu C."/>
            <person name="Braasch I."/>
            <person name="Desvignes T."/>
            <person name="Postlethwait J."/>
            <person name="Bobe J."/>
            <person name="Guiguen Y."/>
        </authorList>
    </citation>
    <scope>NUCLEOTIDE SEQUENCE</scope>
    <source>
        <strain evidence="14">M-15738</strain>
        <tissue evidence="14">Blood</tissue>
    </source>
</reference>
<feature type="compositionally biased region" description="Polar residues" evidence="11">
    <location>
        <begin position="425"/>
        <end position="434"/>
    </location>
</feature>
<feature type="region of interest" description="Disordered" evidence="11">
    <location>
        <begin position="690"/>
        <end position="736"/>
    </location>
</feature>
<dbReference type="Proteomes" id="UP000823561">
    <property type="component" value="Chromosome 3"/>
</dbReference>
<sequence>MTPPSQWGVKWITNFLGWWKVCSEQFFKHPFNPKSADGQQELVRDVNGVRTAQGSVSSPPSPYFEEIGGSLYRKKLERGFVQYREVLAEEKRLNAIATFHQKRPGRRHHTLEDTYRFVAEHYWWEGMYLQVREYVLGCEECKLRKADRQEGRCVSRMVMSHSQEVLSKLKAQQEAGLFCDITLKTGGGHAFSAHKAVLAAVSEYFQEVFTEMDSAAVPRSYIDLTGFSEESFMPLLEFSYTSTLTLKLENLPEVSTMARHLRMWPALEACKAIQRENGSPGAVHRAGLPLSLAPGCPPLELPNSRRTFPSFAQRADAFQWKRKRELSSEENDGDDYHHHHHHHAGPLRNCAAQCREHNADGNFKLTLDDSDESEGECSRWPGLSQPQHRLQSSHPQPEENGFPCSPTRRLKLMDFKSPSSKRKLSTCSLSPTPGSASSSFAAKRTSPPQPRAVRGQPARLLRSTPGAALALRRLLPKLDISFKGKRRRLGSSFCSSSTATASSKGLSHRHSSPPEIQAAEVDQSQVTGLVTPTKVKQEPVEEEVQGARVQEEVLSPRTQEKYRLLSVLGLQRKSLLPGPDALTGWKQKNRLRKPKVNNYSLTARRKPKAQGSELAPGAMAGGIGSSIGVLAEINPTFSLCDMTRVELLRRVIKAEPPELIRPENMKLKKKVAVHDNKPLLSTVKNTRSKVTLPPLLPTPCKRPEDRVPQEYRRSREMPRAQAKSAKWPPGAPKKPAVKVKQEPVDCPVFAPTVHVPHRNSSHVRQRVSLTPPPRAKKSALSDGVVHTRSSGMTGRTQRYNSRCLAVQQSRQKCSTGSSDKSGLQRGKVKRRLREMGKGEESQEWGQHHSLHQHPQYKAIKEEPADPLPLSVPLPDQETPELGKRQSKLPVKLLDPGFLISFCRPAAGIKREEESVDICLTRSVAHGTVPPGSPAHGSVLSAGRLRRRDVADRRGVEMRPRLRRERQATQAVAAFQRNTKALRRKVKKEPAERSVSQRVSQGHARPPATKKRSDTKREPTKNLAKLLPLHSRRSILLESIRRARLKQLRGPSAQAPRGSHACQQCRASYRDCDALIMHRIRHIEGKHWPCPLCSKTFFSQKNVKNHIRNHDPKLYRCRQCMVAMS</sequence>
<dbReference type="Gene3D" id="3.30.710.10">
    <property type="entry name" value="Potassium Channel Kv1.1, Chain A"/>
    <property type="match status" value="1"/>
</dbReference>
<dbReference type="SMART" id="SM00355">
    <property type="entry name" value="ZnF_C2H2"/>
    <property type="match status" value="2"/>
</dbReference>
<evidence type="ECO:0000256" key="9">
    <source>
        <dbReference type="ARBA" id="ARBA00023242"/>
    </source>
</evidence>
<evidence type="ECO:0000256" key="3">
    <source>
        <dbReference type="ARBA" id="ARBA00022737"/>
    </source>
</evidence>
<dbReference type="Pfam" id="PF00651">
    <property type="entry name" value="BTB"/>
    <property type="match status" value="1"/>
</dbReference>
<feature type="compositionally biased region" description="Polar residues" evidence="11">
    <location>
        <begin position="384"/>
        <end position="395"/>
    </location>
</feature>